<proteinExistence type="predicted"/>
<organism evidence="2 3">
    <name type="scientific">Ladona fulva</name>
    <name type="common">Scarce chaser dragonfly</name>
    <name type="synonym">Libellula fulva</name>
    <dbReference type="NCBI Taxonomy" id="123851"/>
    <lineage>
        <taxon>Eukaryota</taxon>
        <taxon>Metazoa</taxon>
        <taxon>Ecdysozoa</taxon>
        <taxon>Arthropoda</taxon>
        <taxon>Hexapoda</taxon>
        <taxon>Insecta</taxon>
        <taxon>Pterygota</taxon>
        <taxon>Palaeoptera</taxon>
        <taxon>Odonata</taxon>
        <taxon>Epiprocta</taxon>
        <taxon>Anisoptera</taxon>
        <taxon>Libelluloidea</taxon>
        <taxon>Libellulidae</taxon>
        <taxon>Ladona</taxon>
    </lineage>
</organism>
<dbReference type="OrthoDB" id="6354602at2759"/>
<feature type="region of interest" description="Disordered" evidence="1">
    <location>
        <begin position="63"/>
        <end position="82"/>
    </location>
</feature>
<reference evidence="2" key="2">
    <citation type="submission" date="2017-10" db="EMBL/GenBank/DDBJ databases">
        <title>Ladona fulva Genome sequencing and assembly.</title>
        <authorList>
            <person name="Murali S."/>
            <person name="Richards S."/>
            <person name="Bandaranaike D."/>
            <person name="Bellair M."/>
            <person name="Blankenburg K."/>
            <person name="Chao H."/>
            <person name="Dinh H."/>
            <person name="Doddapaneni H."/>
            <person name="Dugan-Rocha S."/>
            <person name="Elkadiri S."/>
            <person name="Gnanaolivu R."/>
            <person name="Hernandez B."/>
            <person name="Skinner E."/>
            <person name="Javaid M."/>
            <person name="Lee S."/>
            <person name="Li M."/>
            <person name="Ming W."/>
            <person name="Munidasa M."/>
            <person name="Muniz J."/>
            <person name="Nguyen L."/>
            <person name="Hughes D."/>
            <person name="Osuji N."/>
            <person name="Pu L.-L."/>
            <person name="Puazo M."/>
            <person name="Qu C."/>
            <person name="Quiroz J."/>
            <person name="Raj R."/>
            <person name="Weissenberger G."/>
            <person name="Xin Y."/>
            <person name="Zou X."/>
            <person name="Han Y."/>
            <person name="Worley K."/>
            <person name="Muzny D."/>
            <person name="Gibbs R."/>
        </authorList>
    </citation>
    <scope>NUCLEOTIDE SEQUENCE</scope>
    <source>
        <strain evidence="2">Sampled in the wild</strain>
    </source>
</reference>
<reference evidence="2" key="1">
    <citation type="submission" date="2013-04" db="EMBL/GenBank/DDBJ databases">
        <authorList>
            <person name="Qu J."/>
            <person name="Murali S.C."/>
            <person name="Bandaranaike D."/>
            <person name="Bellair M."/>
            <person name="Blankenburg K."/>
            <person name="Chao H."/>
            <person name="Dinh H."/>
            <person name="Doddapaneni H."/>
            <person name="Downs B."/>
            <person name="Dugan-Rocha S."/>
            <person name="Elkadiri S."/>
            <person name="Gnanaolivu R.D."/>
            <person name="Hernandez B."/>
            <person name="Javaid M."/>
            <person name="Jayaseelan J.C."/>
            <person name="Lee S."/>
            <person name="Li M."/>
            <person name="Ming W."/>
            <person name="Munidasa M."/>
            <person name="Muniz J."/>
            <person name="Nguyen L."/>
            <person name="Ongeri F."/>
            <person name="Osuji N."/>
            <person name="Pu L.-L."/>
            <person name="Puazo M."/>
            <person name="Qu C."/>
            <person name="Quiroz J."/>
            <person name="Raj R."/>
            <person name="Weissenberger G."/>
            <person name="Xin Y."/>
            <person name="Zou X."/>
            <person name="Han Y."/>
            <person name="Richards S."/>
            <person name="Worley K."/>
            <person name="Muzny D."/>
            <person name="Gibbs R."/>
        </authorList>
    </citation>
    <scope>NUCLEOTIDE SEQUENCE</scope>
    <source>
        <strain evidence="2">Sampled in the wild</strain>
    </source>
</reference>
<evidence type="ECO:0000313" key="3">
    <source>
        <dbReference type="Proteomes" id="UP000792457"/>
    </source>
</evidence>
<comment type="caution">
    <text evidence="2">The sequence shown here is derived from an EMBL/GenBank/DDBJ whole genome shotgun (WGS) entry which is preliminary data.</text>
</comment>
<dbReference type="AlphaFoldDB" id="A0A8K0NX79"/>
<gene>
    <name evidence="2" type="ORF">J437_LFUL014340</name>
</gene>
<dbReference type="Proteomes" id="UP000792457">
    <property type="component" value="Unassembled WGS sequence"/>
</dbReference>
<evidence type="ECO:0000256" key="1">
    <source>
        <dbReference type="SAM" id="MobiDB-lite"/>
    </source>
</evidence>
<accession>A0A8K0NX79</accession>
<keyword evidence="3" id="KW-1185">Reference proteome</keyword>
<evidence type="ECO:0000313" key="2">
    <source>
        <dbReference type="EMBL" id="KAG8227810.1"/>
    </source>
</evidence>
<name>A0A8K0NX79_LADFU</name>
<sequence>MELSENMMYVKQTVENLPLDAINYLFPINYIDPELTEHKPILLFVGFRNDTLNSLMLPEPLVATRESSRGTTESEDPSPSPLQVLLRSTTVTTESAVTTSYRPQSPGAIAGPAITIIPPWVPPMHHDVHHHGGTSRFGPYFEEGADGSNVTARLGSTVRLDCKIGMLQDKTVSHGEFTV</sequence>
<protein>
    <submittedName>
        <fullName evidence="2">Uncharacterized protein</fullName>
    </submittedName>
</protein>
<dbReference type="EMBL" id="KZ308342">
    <property type="protein sequence ID" value="KAG8227810.1"/>
    <property type="molecule type" value="Genomic_DNA"/>
</dbReference>